<dbReference type="AlphaFoldDB" id="A0A0F9F2S6"/>
<dbReference type="EMBL" id="LAZR01034408">
    <property type="protein sequence ID" value="KKL45387.1"/>
    <property type="molecule type" value="Genomic_DNA"/>
</dbReference>
<accession>A0A0F9F2S6</accession>
<proteinExistence type="predicted"/>
<protein>
    <submittedName>
        <fullName evidence="1">Uncharacterized protein</fullName>
    </submittedName>
</protein>
<comment type="caution">
    <text evidence="1">The sequence shown here is derived from an EMBL/GenBank/DDBJ whole genome shotgun (WGS) entry which is preliminary data.</text>
</comment>
<organism evidence="1">
    <name type="scientific">marine sediment metagenome</name>
    <dbReference type="NCBI Taxonomy" id="412755"/>
    <lineage>
        <taxon>unclassified sequences</taxon>
        <taxon>metagenomes</taxon>
        <taxon>ecological metagenomes</taxon>
    </lineage>
</organism>
<sequence length="79" mass="9577">MNKDEQRLQDKYTRAYADAYTRLMEKTIMERMTVRLSDLYMPAVLFNILMERITCDWSQEPWSYDHLLCCVLRCGEEDE</sequence>
<reference evidence="1" key="1">
    <citation type="journal article" date="2015" name="Nature">
        <title>Complex archaea that bridge the gap between prokaryotes and eukaryotes.</title>
        <authorList>
            <person name="Spang A."/>
            <person name="Saw J.H."/>
            <person name="Jorgensen S.L."/>
            <person name="Zaremba-Niedzwiedzka K."/>
            <person name="Martijn J."/>
            <person name="Lind A.E."/>
            <person name="van Eijk R."/>
            <person name="Schleper C."/>
            <person name="Guy L."/>
            <person name="Ettema T.J."/>
        </authorList>
    </citation>
    <scope>NUCLEOTIDE SEQUENCE</scope>
</reference>
<gene>
    <name evidence="1" type="ORF">LCGC14_2356160</name>
</gene>
<name>A0A0F9F2S6_9ZZZZ</name>
<evidence type="ECO:0000313" key="1">
    <source>
        <dbReference type="EMBL" id="KKL45387.1"/>
    </source>
</evidence>